<protein>
    <submittedName>
        <fullName evidence="1">Fis family transcriptional regulator</fullName>
    </submittedName>
</protein>
<dbReference type="AlphaFoldDB" id="A0A1L3JD94"/>
<dbReference type="Gene3D" id="1.10.260.40">
    <property type="entry name" value="lambda repressor-like DNA-binding domains"/>
    <property type="match status" value="1"/>
</dbReference>
<dbReference type="InterPro" id="IPR010982">
    <property type="entry name" value="Lambda_DNA-bd_dom_sf"/>
</dbReference>
<dbReference type="OrthoDB" id="9809434at2"/>
<dbReference type="KEGG" id="sphl:LPB140_10395"/>
<sequence length="96" mass="10665">MSDIEKGKIGSSFEEFLHEQDTYAETTELAVKRVIAYQLEQSMKEKSITKVAMAKTLKTSRSQLDRLLDPKNDGTTIGTLARAAEAIGMTLSVELR</sequence>
<dbReference type="EMBL" id="CP018154">
    <property type="protein sequence ID" value="APG63127.1"/>
    <property type="molecule type" value="Genomic_DNA"/>
</dbReference>
<dbReference type="GO" id="GO:0003677">
    <property type="term" value="F:DNA binding"/>
    <property type="evidence" value="ECO:0007669"/>
    <property type="project" value="InterPro"/>
</dbReference>
<accession>A0A1L3JD94</accession>
<gene>
    <name evidence="1" type="ORF">LPB140_10395</name>
</gene>
<name>A0A1L3JD94_9SPHN</name>
<evidence type="ECO:0000313" key="1">
    <source>
        <dbReference type="EMBL" id="APG63127.1"/>
    </source>
</evidence>
<dbReference type="STRING" id="1913578.LPB140_10395"/>
<organism evidence="1 2">
    <name type="scientific">Sphingorhabdus lutea</name>
    <dbReference type="NCBI Taxonomy" id="1913578"/>
    <lineage>
        <taxon>Bacteria</taxon>
        <taxon>Pseudomonadati</taxon>
        <taxon>Pseudomonadota</taxon>
        <taxon>Alphaproteobacteria</taxon>
        <taxon>Sphingomonadales</taxon>
        <taxon>Sphingomonadaceae</taxon>
        <taxon>Sphingorhabdus</taxon>
    </lineage>
</organism>
<dbReference type="SUPFAM" id="SSF47413">
    <property type="entry name" value="lambda repressor-like DNA-binding domains"/>
    <property type="match status" value="1"/>
</dbReference>
<evidence type="ECO:0000313" key="2">
    <source>
        <dbReference type="Proteomes" id="UP000242561"/>
    </source>
</evidence>
<dbReference type="RefSeq" id="WP_072559778.1">
    <property type="nucleotide sequence ID" value="NZ_CP018154.1"/>
</dbReference>
<dbReference type="Proteomes" id="UP000242561">
    <property type="component" value="Chromosome"/>
</dbReference>
<proteinExistence type="predicted"/>
<reference evidence="1 2" key="1">
    <citation type="submission" date="2016-11" db="EMBL/GenBank/DDBJ databases">
        <title>Sphingorhabdus sp. LPB0140, isolated from marine environment.</title>
        <authorList>
            <person name="Kim E."/>
            <person name="Yi H."/>
        </authorList>
    </citation>
    <scope>NUCLEOTIDE SEQUENCE [LARGE SCALE GENOMIC DNA]</scope>
    <source>
        <strain evidence="1 2">LPB0140</strain>
    </source>
</reference>
<keyword evidence="2" id="KW-1185">Reference proteome</keyword>